<dbReference type="InterPro" id="IPR011050">
    <property type="entry name" value="Pectin_lyase_fold/virulence"/>
</dbReference>
<dbReference type="NCBIfam" id="TIGR01414">
    <property type="entry name" value="autotrans_barl"/>
    <property type="match status" value="1"/>
</dbReference>
<feature type="signal peptide" evidence="2">
    <location>
        <begin position="1"/>
        <end position="27"/>
    </location>
</feature>
<keyword evidence="2" id="KW-0732">Signal</keyword>
<dbReference type="InterPro" id="IPR012332">
    <property type="entry name" value="Autotransporter_pectin_lyase_C"/>
</dbReference>
<dbReference type="InterPro" id="IPR043990">
    <property type="entry name" value="AC_1"/>
</dbReference>
<evidence type="ECO:0000256" key="1">
    <source>
        <dbReference type="SAM" id="MobiDB-lite"/>
    </source>
</evidence>
<feature type="chain" id="PRO_5047311338" evidence="2">
    <location>
        <begin position="28"/>
        <end position="678"/>
    </location>
</feature>
<protein>
    <submittedName>
        <fullName evidence="4">Autotransporter outer membrane beta-barrel domain-containing protein</fullName>
    </submittedName>
</protein>
<keyword evidence="5" id="KW-1185">Reference proteome</keyword>
<sequence length="678" mass="66664">MRISNLPFSIFLGSTSFLTASTLLATATDLPGGIPGISQINNNVRGGTGNGFGGGNGLDGVSPPSNGNGGAGLPGAQGSRLTIGGAVGATTIDPTVMVIQGNAGGNDNGGSDFIPGGPTARGSGGGGGGAGVYLDGVTATTHSGLVIIGGIGGRGGAARTNSGIVTDALSGGGGAGVVVNGGYFSNVAGALIVGGAGGSGGNIQVAGVEGGGGGGDGVVVQNGATFLNEGRIEGGTGGLPDRLAAPSNLFGAGGAGIRGGNNAYIINAGTAKAGDSRRTTQPASDAIMLVGSNGTLELRAASNIDGRATAISNSNNRLALGGAVDDRFDANETGSKYVGFDSIRKIGTSRWDVSGDTNTSPFSVEEGTMAVNDTLGGPLTASGGRLIGSGSVESIVDQAGGTVAPGDNSFGTMTVRKNFTAQGGTVEIATVLGGDQSATSRLLVEGSTIGSGFVRVINKGGSGALTEKGITVIAIQGQSGASFALVGDAVANDGRSAVVAGAHAYKILNDGAASNDRWFLSSRDKDGSPILNPGAPLHEGAVQTMRLLNRLPTLQQRVGNRYWSGRANSIVEQGDGPGVNDGAPSPEAGSAIDGNGMWASIGGDHTHLKPEWSPTGLKQETNIFTLRAGFDALLYENGTGKLIGGLLGQYDNARSKIRATQWNGQVDTQGGGVGATLT</sequence>
<evidence type="ECO:0000259" key="3">
    <source>
        <dbReference type="Pfam" id="PF18883"/>
    </source>
</evidence>
<name>A0ABY2Y6C3_9HYPH</name>
<evidence type="ECO:0000313" key="5">
    <source>
        <dbReference type="Proteomes" id="UP000312784"/>
    </source>
</evidence>
<dbReference type="CDD" id="cd01344">
    <property type="entry name" value="PL2_Passenger_AT"/>
    <property type="match status" value="1"/>
</dbReference>
<feature type="domain" description="Autochaperone" evidence="3">
    <location>
        <begin position="404"/>
        <end position="505"/>
    </location>
</feature>
<accession>A0ABY2Y6C3</accession>
<dbReference type="Proteomes" id="UP000312784">
    <property type="component" value="Unassembled WGS sequence"/>
</dbReference>
<dbReference type="EMBL" id="VEWL01000006">
    <property type="protein sequence ID" value="TNV15910.1"/>
    <property type="molecule type" value="Genomic_DNA"/>
</dbReference>
<reference evidence="4 5" key="1">
    <citation type="submission" date="2019-06" db="EMBL/GenBank/DDBJ databases">
        <title>Ochrobactrum cricket sp.nov., isolated from the insect Teleogryllus occipitalis living in deserted cropland.</title>
        <authorList>
            <person name="Hu M."/>
        </authorList>
    </citation>
    <scope>NUCLEOTIDE SEQUENCE [LARGE SCALE GENOMIC DNA]</scope>
    <source>
        <strain evidence="4 5">LCB8</strain>
    </source>
</reference>
<evidence type="ECO:0000313" key="4">
    <source>
        <dbReference type="EMBL" id="TNV15910.1"/>
    </source>
</evidence>
<proteinExistence type="predicted"/>
<feature type="region of interest" description="Disordered" evidence="1">
    <location>
        <begin position="51"/>
        <end position="75"/>
    </location>
</feature>
<dbReference type="InterPro" id="IPR006315">
    <property type="entry name" value="OM_autotransptr_brl_dom"/>
</dbReference>
<dbReference type="SUPFAM" id="SSF51126">
    <property type="entry name" value="Pectin lyase-like"/>
    <property type="match status" value="1"/>
</dbReference>
<dbReference type="Gene3D" id="2.160.20.20">
    <property type="match status" value="1"/>
</dbReference>
<gene>
    <name evidence="4" type="ORF">FIC94_11560</name>
</gene>
<comment type="caution">
    <text evidence="4">The sequence shown here is derived from an EMBL/GenBank/DDBJ whole genome shotgun (WGS) entry which is preliminary data.</text>
</comment>
<evidence type="ECO:0000256" key="2">
    <source>
        <dbReference type="SAM" id="SignalP"/>
    </source>
</evidence>
<organism evidence="4 5">
    <name type="scientific">Ochrobactrum teleogrylli</name>
    <dbReference type="NCBI Taxonomy" id="2479765"/>
    <lineage>
        <taxon>Bacteria</taxon>
        <taxon>Pseudomonadati</taxon>
        <taxon>Pseudomonadota</taxon>
        <taxon>Alphaproteobacteria</taxon>
        <taxon>Hyphomicrobiales</taxon>
        <taxon>Brucellaceae</taxon>
        <taxon>Brucella/Ochrobactrum group</taxon>
        <taxon>Ochrobactrum</taxon>
    </lineage>
</organism>
<dbReference type="Pfam" id="PF18883">
    <property type="entry name" value="AC_1"/>
    <property type="match status" value="1"/>
</dbReference>